<dbReference type="AlphaFoldDB" id="A0A2V4REQ3"/>
<feature type="compositionally biased region" description="Low complexity" evidence="1">
    <location>
        <begin position="23"/>
        <end position="35"/>
    </location>
</feature>
<evidence type="ECO:0000313" key="3">
    <source>
        <dbReference type="Proteomes" id="UP000247371"/>
    </source>
</evidence>
<feature type="compositionally biased region" description="Basic and acidic residues" evidence="1">
    <location>
        <begin position="8"/>
        <end position="20"/>
    </location>
</feature>
<name>A0A2V4REQ3_9PROT</name>
<feature type="region of interest" description="Disordered" evidence="1">
    <location>
        <begin position="1"/>
        <end position="46"/>
    </location>
</feature>
<accession>A0A2V4REQ3</accession>
<evidence type="ECO:0000256" key="1">
    <source>
        <dbReference type="SAM" id="MobiDB-lite"/>
    </source>
</evidence>
<comment type="caution">
    <text evidence="2">The sequence shown here is derived from an EMBL/GenBank/DDBJ whole genome shotgun (WGS) entry which is preliminary data.</text>
</comment>
<evidence type="ECO:0000313" key="2">
    <source>
        <dbReference type="EMBL" id="PYD70560.1"/>
    </source>
</evidence>
<dbReference type="Proteomes" id="UP000247371">
    <property type="component" value="Unassembled WGS sequence"/>
</dbReference>
<organism evidence="2 3">
    <name type="scientific">Komagataeibacter swingsii</name>
    <dbReference type="NCBI Taxonomy" id="215220"/>
    <lineage>
        <taxon>Bacteria</taxon>
        <taxon>Pseudomonadati</taxon>
        <taxon>Pseudomonadota</taxon>
        <taxon>Alphaproteobacteria</taxon>
        <taxon>Acetobacterales</taxon>
        <taxon>Acetobacteraceae</taxon>
        <taxon>Komagataeibacter</taxon>
    </lineage>
</organism>
<protein>
    <submittedName>
        <fullName evidence="2">Uncharacterized protein</fullName>
    </submittedName>
</protein>
<proteinExistence type="predicted"/>
<keyword evidence="3" id="KW-1185">Reference proteome</keyword>
<dbReference type="EMBL" id="NKUB01000003">
    <property type="protein sequence ID" value="PYD70560.1"/>
    <property type="molecule type" value="Genomic_DNA"/>
</dbReference>
<reference evidence="2 3" key="1">
    <citation type="submission" date="2017-07" db="EMBL/GenBank/DDBJ databases">
        <title>A draft genome sequence of Komagataeibacter swingsii LMG 22125.</title>
        <authorList>
            <person name="Skraban J."/>
            <person name="Cleenwerck I."/>
            <person name="Vandamme P."/>
            <person name="Trcek J."/>
        </authorList>
    </citation>
    <scope>NUCLEOTIDE SEQUENCE [LARGE SCALE GENOMIC DNA]</scope>
    <source>
        <strain evidence="2 3">LMG 22125</strain>
    </source>
</reference>
<sequence length="63" mass="6829">MANIPEGHPQEYLRVAERGHAGQGQQPGNINPGRQDYPGTGIEGSASIKPDFIINAFLLHFKS</sequence>
<gene>
    <name evidence="2" type="ORF">CFR76_04155</name>
</gene>